<dbReference type="VEuPathDB" id="TrichDB:TVAG_270750"/>
<dbReference type="AlphaFoldDB" id="A2FIG7"/>
<dbReference type="STRING" id="5722.A2FIG7"/>
<evidence type="ECO:0000259" key="3">
    <source>
        <dbReference type="PROSITE" id="PS51186"/>
    </source>
</evidence>
<dbReference type="PANTHER" id="PTHR42919">
    <property type="entry name" value="N-ALPHA-ACETYLTRANSFERASE"/>
    <property type="match status" value="1"/>
</dbReference>
<dbReference type="GO" id="GO:0006048">
    <property type="term" value="P:UDP-N-acetylglucosamine biosynthetic process"/>
    <property type="evidence" value="ECO:0000318"/>
    <property type="project" value="GO_Central"/>
</dbReference>
<dbReference type="RefSeq" id="XP_001308214.1">
    <property type="nucleotide sequence ID" value="XM_001308213.1"/>
</dbReference>
<dbReference type="PROSITE" id="PS51186">
    <property type="entry name" value="GNAT"/>
    <property type="match status" value="1"/>
</dbReference>
<dbReference type="OrthoDB" id="9975416at2759"/>
<dbReference type="SUPFAM" id="SSF55729">
    <property type="entry name" value="Acyl-CoA N-acyltransferases (Nat)"/>
    <property type="match status" value="1"/>
</dbReference>
<dbReference type="InterPro" id="IPR016181">
    <property type="entry name" value="Acyl_CoA_acyltransferase"/>
</dbReference>
<dbReference type="PANTHER" id="PTHR42919:SF8">
    <property type="entry name" value="N-ALPHA-ACETYLTRANSFERASE 50"/>
    <property type="match status" value="1"/>
</dbReference>
<keyword evidence="2" id="KW-0012">Acyltransferase</keyword>
<dbReference type="InParanoid" id="A2FIG7"/>
<accession>A2FIG7</accession>
<evidence type="ECO:0000313" key="4">
    <source>
        <dbReference type="EMBL" id="EAX95284.1"/>
    </source>
</evidence>
<dbReference type="GO" id="GO:0004343">
    <property type="term" value="F:glucosamine 6-phosphate N-acetyltransferase activity"/>
    <property type="evidence" value="ECO:0000318"/>
    <property type="project" value="GO_Central"/>
</dbReference>
<dbReference type="eggNOG" id="ENOG502S61U">
    <property type="taxonomic scope" value="Eukaryota"/>
</dbReference>
<dbReference type="Pfam" id="PF00583">
    <property type="entry name" value="Acetyltransf_1"/>
    <property type="match status" value="1"/>
</dbReference>
<dbReference type="KEGG" id="tva:4753029"/>
<dbReference type="Proteomes" id="UP000001542">
    <property type="component" value="Unassembled WGS sequence"/>
</dbReference>
<name>A2FIG7_TRIV3</name>
<evidence type="ECO:0000256" key="1">
    <source>
        <dbReference type="ARBA" id="ARBA00022679"/>
    </source>
</evidence>
<gene>
    <name evidence="4" type="ORF">TVAG_270750</name>
</gene>
<dbReference type="InterPro" id="IPR051556">
    <property type="entry name" value="N-term/lysine_N-AcTrnsfr"/>
</dbReference>
<proteinExistence type="predicted"/>
<keyword evidence="1" id="KW-0808">Transferase</keyword>
<reference evidence="4" key="2">
    <citation type="journal article" date="2007" name="Science">
        <title>Draft genome sequence of the sexually transmitted pathogen Trichomonas vaginalis.</title>
        <authorList>
            <person name="Carlton J.M."/>
            <person name="Hirt R.P."/>
            <person name="Silva J.C."/>
            <person name="Delcher A.L."/>
            <person name="Schatz M."/>
            <person name="Zhao Q."/>
            <person name="Wortman J.R."/>
            <person name="Bidwell S.L."/>
            <person name="Alsmark U.C.M."/>
            <person name="Besteiro S."/>
            <person name="Sicheritz-Ponten T."/>
            <person name="Noel C.J."/>
            <person name="Dacks J.B."/>
            <person name="Foster P.G."/>
            <person name="Simillion C."/>
            <person name="Van de Peer Y."/>
            <person name="Miranda-Saavedra D."/>
            <person name="Barton G.J."/>
            <person name="Westrop G.D."/>
            <person name="Mueller S."/>
            <person name="Dessi D."/>
            <person name="Fiori P.L."/>
            <person name="Ren Q."/>
            <person name="Paulsen I."/>
            <person name="Zhang H."/>
            <person name="Bastida-Corcuera F.D."/>
            <person name="Simoes-Barbosa A."/>
            <person name="Brown M.T."/>
            <person name="Hayes R.D."/>
            <person name="Mukherjee M."/>
            <person name="Okumura C.Y."/>
            <person name="Schneider R."/>
            <person name="Smith A.J."/>
            <person name="Vanacova S."/>
            <person name="Villalvazo M."/>
            <person name="Haas B.J."/>
            <person name="Pertea M."/>
            <person name="Feldblyum T.V."/>
            <person name="Utterback T.R."/>
            <person name="Shu C.L."/>
            <person name="Osoegawa K."/>
            <person name="de Jong P.J."/>
            <person name="Hrdy I."/>
            <person name="Horvathova L."/>
            <person name="Zubacova Z."/>
            <person name="Dolezal P."/>
            <person name="Malik S.B."/>
            <person name="Logsdon J.M. Jr."/>
            <person name="Henze K."/>
            <person name="Gupta A."/>
            <person name="Wang C.C."/>
            <person name="Dunne R.L."/>
            <person name="Upcroft J.A."/>
            <person name="Upcroft P."/>
            <person name="White O."/>
            <person name="Salzberg S.L."/>
            <person name="Tang P."/>
            <person name="Chiu C.-H."/>
            <person name="Lee Y.-S."/>
            <person name="Embley T.M."/>
            <person name="Coombs G.H."/>
            <person name="Mottram J.C."/>
            <person name="Tachezy J."/>
            <person name="Fraser-Liggett C.M."/>
            <person name="Johnson P.J."/>
        </authorList>
    </citation>
    <scope>NUCLEOTIDE SEQUENCE [LARGE SCALE GENOMIC DNA]</scope>
    <source>
        <strain evidence="4">G3</strain>
    </source>
</reference>
<keyword evidence="5" id="KW-1185">Reference proteome</keyword>
<dbReference type="Gene3D" id="3.40.630.30">
    <property type="match status" value="1"/>
</dbReference>
<dbReference type="SMR" id="A2FIG7"/>
<evidence type="ECO:0000313" key="5">
    <source>
        <dbReference type="Proteomes" id="UP000001542"/>
    </source>
</evidence>
<protein>
    <submittedName>
        <fullName evidence="4">Acetyltransferase, GNAT family protein</fullName>
    </submittedName>
</protein>
<sequence>MIRPCTLSDIPALQKISRATFKDTFMDSNTEEDMAKFLDDAYNIPKLTREMNNKNSQFYFGLLDGEVAGYLKVNMENAQSEAKPLNYLEIERLYIDKKFKRRGLGKILMNYAETIAKIYRKDHAWLGVWEHNNNALAFYKSMGYNKVGAHTFVVGTDAQTDLIYEKKLE</sequence>
<dbReference type="CDD" id="cd04301">
    <property type="entry name" value="NAT_SF"/>
    <property type="match status" value="1"/>
</dbReference>
<dbReference type="InterPro" id="IPR000182">
    <property type="entry name" value="GNAT_dom"/>
</dbReference>
<dbReference type="VEuPathDB" id="TrichDB:TVAGG3_0014740"/>
<dbReference type="EMBL" id="DS113813">
    <property type="protein sequence ID" value="EAX95284.1"/>
    <property type="molecule type" value="Genomic_DNA"/>
</dbReference>
<dbReference type="OMA" id="QFFFVYF"/>
<organism evidence="4 5">
    <name type="scientific">Trichomonas vaginalis (strain ATCC PRA-98 / G3)</name>
    <dbReference type="NCBI Taxonomy" id="412133"/>
    <lineage>
        <taxon>Eukaryota</taxon>
        <taxon>Metamonada</taxon>
        <taxon>Parabasalia</taxon>
        <taxon>Trichomonadida</taxon>
        <taxon>Trichomonadidae</taxon>
        <taxon>Trichomonas</taxon>
    </lineage>
</organism>
<evidence type="ECO:0000256" key="2">
    <source>
        <dbReference type="ARBA" id="ARBA00023315"/>
    </source>
</evidence>
<feature type="domain" description="N-acetyltransferase" evidence="3">
    <location>
        <begin position="1"/>
        <end position="169"/>
    </location>
</feature>
<reference evidence="4" key="1">
    <citation type="submission" date="2006-10" db="EMBL/GenBank/DDBJ databases">
        <authorList>
            <person name="Amadeo P."/>
            <person name="Zhao Q."/>
            <person name="Wortman J."/>
            <person name="Fraser-Liggett C."/>
            <person name="Carlton J."/>
        </authorList>
    </citation>
    <scope>NUCLEOTIDE SEQUENCE</scope>
    <source>
        <strain evidence="4">G3</strain>
    </source>
</reference>